<dbReference type="AlphaFoldDB" id="A0A4R8ISH9"/>
<sequence>MQIREMPNQYTTLERKPLGAVLPEGRLVDRKWLKSREFNRPLVDYYLRSGALEAVARGIYRRPGPALKWQHVVYSLQELGFAIHIGGRTALDHQGMAHYLPMGGHETIQLYAAGKLPAWFAQLETPVEFERHSRALFAANVTTAGYTSLPFGGWDWPLNYSTRERALLEYVDELPDRADLDMADKYMEGATSFRPELLMSLLQACKRIKTKRLFLWLAARHRHAWFAQLDVSALELGSGKRVVYPGGVLDKQYNITVPREYANGEKPDGTGQPLF</sequence>
<gene>
    <name evidence="2" type="ORF">EDC23_0372</name>
</gene>
<dbReference type="InterPro" id="IPR021561">
    <property type="entry name" value="AbiEi_3"/>
</dbReference>
<reference evidence="2 3" key="1">
    <citation type="submission" date="2019-03" db="EMBL/GenBank/DDBJ databases">
        <title>Genomic Encyclopedia of Type Strains, Phase IV (KMG-IV): sequencing the most valuable type-strain genomes for metagenomic binning, comparative biology and taxonomic classification.</title>
        <authorList>
            <person name="Goeker M."/>
        </authorList>
    </citation>
    <scope>NUCLEOTIDE SEQUENCE [LARGE SCALE GENOMIC DNA]</scope>
    <source>
        <strain evidence="2 3">DSM 16326</strain>
    </source>
</reference>
<evidence type="ECO:0000313" key="2">
    <source>
        <dbReference type="EMBL" id="TDY04001.1"/>
    </source>
</evidence>
<dbReference type="Pfam" id="PF11459">
    <property type="entry name" value="AbiEi_3"/>
    <property type="match status" value="1"/>
</dbReference>
<proteinExistence type="predicted"/>
<feature type="domain" description="Transcriptional regulator AbiEi antitoxin N-terminal" evidence="1">
    <location>
        <begin position="19"/>
        <end position="102"/>
    </location>
</feature>
<accession>A0A4R8ISH9</accession>
<keyword evidence="3" id="KW-1185">Reference proteome</keyword>
<comment type="caution">
    <text evidence="2">The sequence shown here is derived from an EMBL/GenBank/DDBJ whole genome shotgun (WGS) entry which is preliminary data.</text>
</comment>
<dbReference type="EMBL" id="SOQX01000001">
    <property type="protein sequence ID" value="TDY04001.1"/>
    <property type="molecule type" value="Genomic_DNA"/>
</dbReference>
<evidence type="ECO:0000313" key="3">
    <source>
        <dbReference type="Proteomes" id="UP000294914"/>
    </source>
</evidence>
<organism evidence="2 3">
    <name type="scientific">Thiohalophilus thiocyanatoxydans</name>
    <dbReference type="NCBI Taxonomy" id="381308"/>
    <lineage>
        <taxon>Bacteria</taxon>
        <taxon>Pseudomonadati</taxon>
        <taxon>Pseudomonadota</taxon>
        <taxon>Gammaproteobacteria</taxon>
        <taxon>Thiohalomonadales</taxon>
        <taxon>Thiohalophilaceae</taxon>
        <taxon>Thiohalophilus</taxon>
    </lineage>
</organism>
<dbReference type="RefSeq" id="WP_208321244.1">
    <property type="nucleotide sequence ID" value="NZ_SOQX01000001.1"/>
</dbReference>
<dbReference type="InterPro" id="IPR033455">
    <property type="entry name" value="AbiEi_3_N"/>
</dbReference>
<evidence type="ECO:0000259" key="1">
    <source>
        <dbReference type="Pfam" id="PF17194"/>
    </source>
</evidence>
<dbReference type="Pfam" id="PF17194">
    <property type="entry name" value="AbiEi_3_N"/>
    <property type="match status" value="1"/>
</dbReference>
<name>A0A4R8ISH9_9GAMM</name>
<protein>
    <submittedName>
        <fullName evidence="2">Transcriptional regulator with AbiEi antitoxin domain of type IV toxin-antitoxin system</fullName>
    </submittedName>
</protein>
<dbReference type="Proteomes" id="UP000294914">
    <property type="component" value="Unassembled WGS sequence"/>
</dbReference>